<feature type="transmembrane region" description="Helical" evidence="6">
    <location>
        <begin position="115"/>
        <end position="136"/>
    </location>
</feature>
<keyword evidence="3 6" id="KW-0812">Transmembrane</keyword>
<evidence type="ECO:0000313" key="8">
    <source>
        <dbReference type="Proteomes" id="UP000238157"/>
    </source>
</evidence>
<comment type="subcellular location">
    <subcellularLocation>
        <location evidence="1">Membrane</location>
        <topology evidence="1">Multi-pass membrane protein</topology>
    </subcellularLocation>
</comment>
<comment type="similarity">
    <text evidence="2">Belongs to the TMEM86 family.</text>
</comment>
<evidence type="ECO:0000256" key="5">
    <source>
        <dbReference type="ARBA" id="ARBA00023136"/>
    </source>
</evidence>
<keyword evidence="4 6" id="KW-1133">Transmembrane helix</keyword>
<dbReference type="EMBL" id="PVTR01000010">
    <property type="protein sequence ID" value="PRY85995.1"/>
    <property type="molecule type" value="Genomic_DNA"/>
</dbReference>
<reference evidence="7 8" key="1">
    <citation type="submission" date="2018-03" db="EMBL/GenBank/DDBJ databases">
        <title>Genomic Encyclopedia of Archaeal and Bacterial Type Strains, Phase II (KMG-II): from individual species to whole genera.</title>
        <authorList>
            <person name="Goeker M."/>
        </authorList>
    </citation>
    <scope>NUCLEOTIDE SEQUENCE [LARGE SCALE GENOMIC DNA]</scope>
    <source>
        <strain evidence="7 8">DSM 27929</strain>
    </source>
</reference>
<dbReference type="GO" id="GO:0016787">
    <property type="term" value="F:hydrolase activity"/>
    <property type="evidence" value="ECO:0007669"/>
    <property type="project" value="TreeGrafter"/>
</dbReference>
<evidence type="ECO:0000256" key="2">
    <source>
        <dbReference type="ARBA" id="ARBA00007375"/>
    </source>
</evidence>
<comment type="caution">
    <text evidence="7">The sequence shown here is derived from an EMBL/GenBank/DDBJ whole genome shotgun (WGS) entry which is preliminary data.</text>
</comment>
<evidence type="ECO:0000256" key="1">
    <source>
        <dbReference type="ARBA" id="ARBA00004141"/>
    </source>
</evidence>
<evidence type="ECO:0000313" key="7">
    <source>
        <dbReference type="EMBL" id="PRY85995.1"/>
    </source>
</evidence>
<feature type="transmembrane region" description="Helical" evidence="6">
    <location>
        <begin position="142"/>
        <end position="161"/>
    </location>
</feature>
<evidence type="ECO:0000256" key="3">
    <source>
        <dbReference type="ARBA" id="ARBA00022692"/>
    </source>
</evidence>
<evidence type="ECO:0000256" key="6">
    <source>
        <dbReference type="SAM" id="Phobius"/>
    </source>
</evidence>
<keyword evidence="8" id="KW-1185">Reference proteome</keyword>
<dbReference type="PANTHER" id="PTHR31885">
    <property type="entry name" value="GH04784P"/>
    <property type="match status" value="1"/>
</dbReference>
<dbReference type="InterPro" id="IPR012506">
    <property type="entry name" value="TMEM86B-like"/>
</dbReference>
<dbReference type="OrthoDB" id="5651790at2"/>
<dbReference type="Pfam" id="PF07947">
    <property type="entry name" value="YhhN"/>
    <property type="match status" value="1"/>
</dbReference>
<feature type="transmembrane region" description="Helical" evidence="6">
    <location>
        <begin position="173"/>
        <end position="192"/>
    </location>
</feature>
<evidence type="ECO:0000256" key="4">
    <source>
        <dbReference type="ARBA" id="ARBA00022989"/>
    </source>
</evidence>
<feature type="transmembrane region" description="Helical" evidence="6">
    <location>
        <begin position="61"/>
        <end position="78"/>
    </location>
</feature>
<proteinExistence type="inferred from homology"/>
<dbReference type="AlphaFoldDB" id="A0A2T0WH62"/>
<accession>A0A2T0WH62</accession>
<feature type="transmembrane region" description="Helical" evidence="6">
    <location>
        <begin position="84"/>
        <end position="103"/>
    </location>
</feature>
<dbReference type="GO" id="GO:0016020">
    <property type="term" value="C:membrane"/>
    <property type="evidence" value="ECO:0007669"/>
    <property type="project" value="UniProtKB-SubCell"/>
</dbReference>
<gene>
    <name evidence="7" type="ORF">CLW00_110127</name>
</gene>
<feature type="transmembrane region" description="Helical" evidence="6">
    <location>
        <begin position="36"/>
        <end position="54"/>
    </location>
</feature>
<name>A0A2T0WH62_9BACT</name>
<feature type="transmembrane region" description="Helical" evidence="6">
    <location>
        <begin position="204"/>
        <end position="224"/>
    </location>
</feature>
<dbReference type="RefSeq" id="WP_106134801.1">
    <property type="nucleotide sequence ID" value="NZ_PVTR01000010.1"/>
</dbReference>
<organism evidence="7 8">
    <name type="scientific">Mongoliibacter ruber</name>
    <dbReference type="NCBI Taxonomy" id="1750599"/>
    <lineage>
        <taxon>Bacteria</taxon>
        <taxon>Pseudomonadati</taxon>
        <taxon>Bacteroidota</taxon>
        <taxon>Cytophagia</taxon>
        <taxon>Cytophagales</taxon>
        <taxon>Cyclobacteriaceae</taxon>
        <taxon>Mongoliibacter</taxon>
    </lineage>
</organism>
<feature type="transmembrane region" description="Helical" evidence="6">
    <location>
        <begin position="7"/>
        <end position="24"/>
    </location>
</feature>
<sequence>MKKRNLLWLYLFLFVSIIDILFTANGQLEYRYYSKPLIILSLWAYFIASSVAIKGTTLRKAVSAALICSWAGDVLLLFPNLFLYGLGAFLLAHLCYIFAFKIAQKNPFAIGQVNFIRLFFYNLPIYIIAAFVYFLIQPGLGNMKWPVIIYLIVIVMMATVARERFGNTNAISFWQVFIGGLFFVVSDGILAINKFFEPFPESGVLVMGTYILAQLLIVRGIMAHGQEYKVATKK</sequence>
<protein>
    <submittedName>
        <fullName evidence="7">Putative membrane protein YhhN</fullName>
    </submittedName>
</protein>
<dbReference type="PANTHER" id="PTHR31885:SF6">
    <property type="entry name" value="GH04784P"/>
    <property type="match status" value="1"/>
</dbReference>
<dbReference type="Proteomes" id="UP000238157">
    <property type="component" value="Unassembled WGS sequence"/>
</dbReference>
<keyword evidence="5 6" id="KW-0472">Membrane</keyword>